<dbReference type="EMBL" id="GL378748">
    <property type="protein sequence ID" value="EFJ39263.1"/>
    <property type="molecule type" value="Genomic_DNA"/>
</dbReference>
<evidence type="ECO:0000313" key="6">
    <source>
        <dbReference type="Proteomes" id="UP000001058"/>
    </source>
</evidence>
<dbReference type="EMBL" id="GL379381">
    <property type="protein sequence ID" value="EFJ38963.1"/>
    <property type="molecule type" value="Genomic_DNA"/>
</dbReference>
<evidence type="ECO:0000313" key="5">
    <source>
        <dbReference type="EMBL" id="EFJ44868.1"/>
    </source>
</evidence>
<dbReference type="KEGG" id="vcn:VOLCADRAFT_71544"/>
<organism evidence="6">
    <name type="scientific">Volvox carteri f. nagariensis</name>
    <dbReference type="NCBI Taxonomy" id="3068"/>
    <lineage>
        <taxon>Eukaryota</taxon>
        <taxon>Viridiplantae</taxon>
        <taxon>Chlorophyta</taxon>
        <taxon>core chlorophytes</taxon>
        <taxon>Chlorophyceae</taxon>
        <taxon>CS clade</taxon>
        <taxon>Chlamydomonadales</taxon>
        <taxon>Volvocaceae</taxon>
        <taxon>Volvox</taxon>
    </lineage>
</organism>
<dbReference type="KEGG" id="vcn:VOLCADRAFT_70866"/>
<sequence length="78" mass="8903">CGYEYDLARSEMLPRIFKDRQRRAGHREKCGALPTSEPYLRMIRFQGLRVVKKKRELFPGPMPMSPGSLALPPAALSK</sequence>
<dbReference type="AlphaFoldDB" id="D8U631"/>
<dbReference type="EMBL" id="GL378617">
    <property type="protein sequence ID" value="EFJ39384.1"/>
    <property type="molecule type" value="Genomic_DNA"/>
</dbReference>
<dbReference type="GeneID" id="9626509"/>
<evidence type="ECO:0000313" key="1">
    <source>
        <dbReference type="EMBL" id="EFJ38963.1"/>
    </source>
</evidence>
<dbReference type="Proteomes" id="UP000001058">
    <property type="component" value="Unassembled WGS sequence"/>
</dbReference>
<evidence type="ECO:0000313" key="2">
    <source>
        <dbReference type="EMBL" id="EFJ39263.1"/>
    </source>
</evidence>
<dbReference type="KEGG" id="vcn:VOLCADRAFT_64350"/>
<dbReference type="RefSeq" id="XP_002959386.1">
    <property type="nucleotide sequence ID" value="XM_002959340.1"/>
</dbReference>
<dbReference type="InParanoid" id="D8U631"/>
<dbReference type="eggNOG" id="ENOG502RD63">
    <property type="taxonomic scope" value="Eukaryota"/>
</dbReference>
<keyword evidence="6" id="KW-1185">Reference proteome</keyword>
<name>D8U631_VOLCA</name>
<protein>
    <submittedName>
        <fullName evidence="5">Uncharacterized protein</fullName>
    </submittedName>
</protein>
<gene>
    <name evidence="5" type="ORF">VOLCADRAFT_64350</name>
    <name evidence="4" type="ORF">VOLCADRAFT_70866</name>
    <name evidence="3" type="ORF">VOLCADRAFT_71333</name>
    <name evidence="2" type="ORF">VOLCADRAFT_71544</name>
    <name evidence="1" type="ORF">VOLCADRAFT_72128</name>
</gene>
<dbReference type="EMBL" id="GL378487">
    <property type="protein sequence ID" value="EFJ39550.1"/>
    <property type="molecule type" value="Genomic_DNA"/>
</dbReference>
<reference evidence="5 6" key="1">
    <citation type="journal article" date="2010" name="Science">
        <title>Genomic analysis of organismal complexity in the multicellular green alga Volvox carteri.</title>
        <authorList>
            <person name="Prochnik S.E."/>
            <person name="Umen J."/>
            <person name="Nedelcu A.M."/>
            <person name="Hallmann A."/>
            <person name="Miller S.M."/>
            <person name="Nishii I."/>
            <person name="Ferris P."/>
            <person name="Kuo A."/>
            <person name="Mitros T."/>
            <person name="Fritz-Laylin L.K."/>
            <person name="Hellsten U."/>
            <person name="Chapman J."/>
            <person name="Simakov O."/>
            <person name="Rensing S.A."/>
            <person name="Terry A."/>
            <person name="Pangilinan J."/>
            <person name="Kapitonov V."/>
            <person name="Jurka J."/>
            <person name="Salamov A."/>
            <person name="Shapiro H."/>
            <person name="Schmutz J."/>
            <person name="Grimwood J."/>
            <person name="Lindquist E."/>
            <person name="Lucas S."/>
            <person name="Grigoriev I.V."/>
            <person name="Schmitt R."/>
            <person name="Kirk D."/>
            <person name="Rokhsar D.S."/>
        </authorList>
    </citation>
    <scope>NUCLEOTIDE SEQUENCE [LARGE SCALE GENOMIC DNA]</scope>
    <source>
        <strain evidence="5">Eve</strain>
        <strain evidence="6">f. Nagariensis / Eve</strain>
    </source>
</reference>
<dbReference type="OrthoDB" id="1595177at2759"/>
<proteinExistence type="predicted"/>
<evidence type="ECO:0000313" key="3">
    <source>
        <dbReference type="EMBL" id="EFJ39384.1"/>
    </source>
</evidence>
<dbReference type="EMBL" id="GL378361">
    <property type="protein sequence ID" value="EFJ44868.1"/>
    <property type="molecule type" value="Genomic_DNA"/>
</dbReference>
<evidence type="ECO:0000313" key="4">
    <source>
        <dbReference type="EMBL" id="EFJ39550.1"/>
    </source>
</evidence>
<dbReference type="KEGG" id="vcn:VOLCADRAFT_72128"/>
<dbReference type="KEGG" id="vcn:VOLCADRAFT_71333"/>
<feature type="non-terminal residue" evidence="5">
    <location>
        <position position="1"/>
    </location>
</feature>
<accession>D8U631</accession>